<evidence type="ECO:0008006" key="3">
    <source>
        <dbReference type="Google" id="ProtNLM"/>
    </source>
</evidence>
<keyword evidence="1" id="KW-1133">Transmembrane helix</keyword>
<feature type="transmembrane region" description="Helical" evidence="1">
    <location>
        <begin position="16"/>
        <end position="34"/>
    </location>
</feature>
<protein>
    <recommendedName>
        <fullName evidence="3">Type II secretion system protein GspG C-terminal domain-containing protein</fullName>
    </recommendedName>
</protein>
<dbReference type="AlphaFoldDB" id="A0A383A6Z8"/>
<keyword evidence="1" id="KW-0472">Membrane</keyword>
<gene>
    <name evidence="2" type="ORF">METZ01_LOCUS456234</name>
</gene>
<sequence length="35" mass="3884">MALRKMVMHKHPTHKSASGFTLIELLIVIAIIGIL</sequence>
<feature type="non-terminal residue" evidence="2">
    <location>
        <position position="35"/>
    </location>
</feature>
<dbReference type="NCBIfam" id="TIGR02532">
    <property type="entry name" value="IV_pilin_GFxxxE"/>
    <property type="match status" value="1"/>
</dbReference>
<reference evidence="2" key="1">
    <citation type="submission" date="2018-05" db="EMBL/GenBank/DDBJ databases">
        <authorList>
            <person name="Lanie J.A."/>
            <person name="Ng W.-L."/>
            <person name="Kazmierczak K.M."/>
            <person name="Andrzejewski T.M."/>
            <person name="Davidsen T.M."/>
            <person name="Wayne K.J."/>
            <person name="Tettelin H."/>
            <person name="Glass J.I."/>
            <person name="Rusch D."/>
            <person name="Podicherti R."/>
            <person name="Tsui H.-C.T."/>
            <person name="Winkler M.E."/>
        </authorList>
    </citation>
    <scope>NUCLEOTIDE SEQUENCE</scope>
</reference>
<dbReference type="EMBL" id="UINC01189614">
    <property type="protein sequence ID" value="SVE03380.1"/>
    <property type="molecule type" value="Genomic_DNA"/>
</dbReference>
<organism evidence="2">
    <name type="scientific">marine metagenome</name>
    <dbReference type="NCBI Taxonomy" id="408172"/>
    <lineage>
        <taxon>unclassified sequences</taxon>
        <taxon>metagenomes</taxon>
        <taxon>ecological metagenomes</taxon>
    </lineage>
</organism>
<evidence type="ECO:0000256" key="1">
    <source>
        <dbReference type="SAM" id="Phobius"/>
    </source>
</evidence>
<keyword evidence="1" id="KW-0812">Transmembrane</keyword>
<accession>A0A383A6Z8</accession>
<dbReference type="Pfam" id="PF07963">
    <property type="entry name" value="N_methyl"/>
    <property type="match status" value="1"/>
</dbReference>
<evidence type="ECO:0000313" key="2">
    <source>
        <dbReference type="EMBL" id="SVE03380.1"/>
    </source>
</evidence>
<dbReference type="InterPro" id="IPR012902">
    <property type="entry name" value="N_methyl_site"/>
</dbReference>
<proteinExistence type="predicted"/>
<name>A0A383A6Z8_9ZZZZ</name>